<dbReference type="Proteomes" id="UP001501094">
    <property type="component" value="Unassembled WGS sequence"/>
</dbReference>
<protein>
    <submittedName>
        <fullName evidence="1">Uncharacterized protein</fullName>
    </submittedName>
</protein>
<dbReference type="RefSeq" id="WP_344103485.1">
    <property type="nucleotide sequence ID" value="NZ_BAAANL010000005.1"/>
</dbReference>
<evidence type="ECO:0000313" key="1">
    <source>
        <dbReference type="EMBL" id="GAA1866537.1"/>
    </source>
</evidence>
<reference evidence="1 2" key="1">
    <citation type="journal article" date="2019" name="Int. J. Syst. Evol. Microbiol.">
        <title>The Global Catalogue of Microorganisms (GCM) 10K type strain sequencing project: providing services to taxonomists for standard genome sequencing and annotation.</title>
        <authorList>
            <consortium name="The Broad Institute Genomics Platform"/>
            <consortium name="The Broad Institute Genome Sequencing Center for Infectious Disease"/>
            <person name="Wu L."/>
            <person name="Ma J."/>
        </authorList>
    </citation>
    <scope>NUCLEOTIDE SEQUENCE [LARGE SCALE GENOMIC DNA]</scope>
    <source>
        <strain evidence="1 2">JCM 14326</strain>
    </source>
</reference>
<proteinExistence type="predicted"/>
<accession>A0ABN2NF84</accession>
<evidence type="ECO:0000313" key="2">
    <source>
        <dbReference type="Proteomes" id="UP001501094"/>
    </source>
</evidence>
<gene>
    <name evidence="1" type="ORF">GCM10009751_25860</name>
</gene>
<name>A0ABN2NF84_9MICO</name>
<sequence length="414" mass="42002">MTTPGAGPPRRCGPTAAALLALLLTTGCVPDEPQVPEPAWQEIGLPAPPGPPGRIALRDAAFCDGRWYLAGGVFTTDDGDGADDALGAPVGAYPAAWTGTDGRKFESVEIRADTYWGGLATLTSIACAAGRGRGAGVVAVGARSGGAHGNPRVTTFHGPAGGPLEDVRAATTLFGGSEALAVNGVTAGPEWLVTGARTTGGAVWTSEGGARFTPHDDDPALASGGGLDTMPADAAYDAAAGTWHVVGSAHRDGRVAPVPVAWSSADAGAWTREDVPPPEGYGSLERVVVTARGPLAIGVAGDRFGVWRREAGRWRAVTRFGDASARDAPGIAYVSGLAVVPGRVLATVSDGARFALWSAPDDDGPWRPVVVPETPGTGADHLLTVAARGSEVLLLSDDESGARAWTTTWPAAEG</sequence>
<keyword evidence="2" id="KW-1185">Reference proteome</keyword>
<comment type="caution">
    <text evidence="1">The sequence shown here is derived from an EMBL/GenBank/DDBJ whole genome shotgun (WGS) entry which is preliminary data.</text>
</comment>
<dbReference type="EMBL" id="BAAANL010000005">
    <property type="protein sequence ID" value="GAA1866537.1"/>
    <property type="molecule type" value="Genomic_DNA"/>
</dbReference>
<organism evidence="1 2">
    <name type="scientific">Myceligenerans crystallogenes</name>
    <dbReference type="NCBI Taxonomy" id="316335"/>
    <lineage>
        <taxon>Bacteria</taxon>
        <taxon>Bacillati</taxon>
        <taxon>Actinomycetota</taxon>
        <taxon>Actinomycetes</taxon>
        <taxon>Micrococcales</taxon>
        <taxon>Promicromonosporaceae</taxon>
        <taxon>Myceligenerans</taxon>
    </lineage>
</organism>